<keyword evidence="3" id="KW-0732">Signal</keyword>
<dbReference type="Pfam" id="PF14322">
    <property type="entry name" value="SusD-like_3"/>
    <property type="match status" value="1"/>
</dbReference>
<evidence type="ECO:0000313" key="8">
    <source>
        <dbReference type="EMBL" id="WZN43788.1"/>
    </source>
</evidence>
<keyword evidence="9" id="KW-1185">Reference proteome</keyword>
<dbReference type="PROSITE" id="PS51257">
    <property type="entry name" value="PROKAR_LIPOPROTEIN"/>
    <property type="match status" value="1"/>
</dbReference>
<evidence type="ECO:0000256" key="5">
    <source>
        <dbReference type="ARBA" id="ARBA00023237"/>
    </source>
</evidence>
<protein>
    <submittedName>
        <fullName evidence="8">RagB/SusD family nutrient uptake outer membrane protein</fullName>
    </submittedName>
</protein>
<accession>A0ABZ2YWL7</accession>
<proteinExistence type="inferred from homology"/>
<dbReference type="InterPro" id="IPR011990">
    <property type="entry name" value="TPR-like_helical_dom_sf"/>
</dbReference>
<name>A0ABZ2YWL7_9BACT</name>
<evidence type="ECO:0000259" key="6">
    <source>
        <dbReference type="Pfam" id="PF07980"/>
    </source>
</evidence>
<evidence type="ECO:0000259" key="7">
    <source>
        <dbReference type="Pfam" id="PF14322"/>
    </source>
</evidence>
<keyword evidence="5" id="KW-0998">Cell outer membrane</keyword>
<reference evidence="9" key="1">
    <citation type="submission" date="2024-03" db="EMBL/GenBank/DDBJ databases">
        <title>Chitinophaga horti sp. nov., isolated from garden soil.</title>
        <authorList>
            <person name="Lee D.S."/>
            <person name="Han D.M."/>
            <person name="Baek J.H."/>
            <person name="Choi D.G."/>
            <person name="Jeon J.H."/>
            <person name="Jeon C.O."/>
        </authorList>
    </citation>
    <scope>NUCLEOTIDE SEQUENCE [LARGE SCALE GENOMIC DNA]</scope>
    <source>
        <strain evidence="9">GPA1</strain>
    </source>
</reference>
<comment type="subcellular location">
    <subcellularLocation>
        <location evidence="1">Cell outer membrane</location>
    </subcellularLocation>
</comment>
<dbReference type="Proteomes" id="UP001485459">
    <property type="component" value="Chromosome"/>
</dbReference>
<sequence>MKIKILTLVLAAIMVGGCGKDFLTRMPLDQLTDETYWSSEENVRAFAYRFYPVFFTGYGSGFSYGPYTYLGQGLNDDFSPETPGQFAKQIPTTSSNWSFVRVRDANLMLARVEKMEMLQPEAKNHWRGVARLFRAMAYYSLVNDYGDVQWYDRPLDIVEESELFKPRDARTVVMDHLQEDLEFAAANIRELDGAKGLNVTKWVALAYMSRIMLFEGTWQKYHGGNADKSKKYLEAAKWAANEVITKGGFSFSHNYRESFNALDLASNKEIIMYRSYVTGLLTHSTMSYVNTDPQVGPSKDLVETYLCNDGLPIGLSPLYQGDTTMAAVLTDRDPRLRHTVAPALRPTGSKGRFNNYAPSSSGYAHHKFLNESVAALPSGGGSLNETDAPVIRLGEVMVNYAEACAELGTLSQPDLDKSINKLRSRPVGNEEPLPPLEVLGGNPAVNGVAYDDPARDPQVPAMIWEIRRERRVELSFEGFRLDDLRRWKKLAYADTRNRPNINRGAWIRRADWVRTDGSGGSWLVNIHLTGPDEGYIIPSNSPAADRIFDNERVYLTPIPADQIKIFSDRGFVLSQNPLWQN</sequence>
<dbReference type="RefSeq" id="WP_341838583.1">
    <property type="nucleotide sequence ID" value="NZ_CP149822.1"/>
</dbReference>
<dbReference type="InterPro" id="IPR012944">
    <property type="entry name" value="SusD_RagB_dom"/>
</dbReference>
<organism evidence="8 9">
    <name type="scientific">Chitinophaga pollutisoli</name>
    <dbReference type="NCBI Taxonomy" id="3133966"/>
    <lineage>
        <taxon>Bacteria</taxon>
        <taxon>Pseudomonadati</taxon>
        <taxon>Bacteroidota</taxon>
        <taxon>Chitinophagia</taxon>
        <taxon>Chitinophagales</taxon>
        <taxon>Chitinophagaceae</taxon>
        <taxon>Chitinophaga</taxon>
    </lineage>
</organism>
<feature type="domain" description="SusD-like N-terminal" evidence="7">
    <location>
        <begin position="91"/>
        <end position="213"/>
    </location>
</feature>
<dbReference type="Gene3D" id="1.25.40.390">
    <property type="match status" value="1"/>
</dbReference>
<keyword evidence="4" id="KW-0472">Membrane</keyword>
<comment type="similarity">
    <text evidence="2">Belongs to the SusD family.</text>
</comment>
<dbReference type="InterPro" id="IPR033985">
    <property type="entry name" value="SusD-like_N"/>
</dbReference>
<evidence type="ECO:0000256" key="2">
    <source>
        <dbReference type="ARBA" id="ARBA00006275"/>
    </source>
</evidence>
<gene>
    <name evidence="8" type="ORF">WJU16_12200</name>
</gene>
<evidence type="ECO:0000256" key="4">
    <source>
        <dbReference type="ARBA" id="ARBA00023136"/>
    </source>
</evidence>
<evidence type="ECO:0000313" key="9">
    <source>
        <dbReference type="Proteomes" id="UP001485459"/>
    </source>
</evidence>
<feature type="domain" description="RagB/SusD" evidence="6">
    <location>
        <begin position="294"/>
        <end position="579"/>
    </location>
</feature>
<evidence type="ECO:0000256" key="1">
    <source>
        <dbReference type="ARBA" id="ARBA00004442"/>
    </source>
</evidence>
<dbReference type="SUPFAM" id="SSF48452">
    <property type="entry name" value="TPR-like"/>
    <property type="match status" value="1"/>
</dbReference>
<evidence type="ECO:0000256" key="3">
    <source>
        <dbReference type="ARBA" id="ARBA00022729"/>
    </source>
</evidence>
<dbReference type="Pfam" id="PF07980">
    <property type="entry name" value="SusD_RagB"/>
    <property type="match status" value="1"/>
</dbReference>
<dbReference type="EMBL" id="CP149822">
    <property type="protein sequence ID" value="WZN43788.1"/>
    <property type="molecule type" value="Genomic_DNA"/>
</dbReference>